<keyword evidence="3" id="KW-1185">Reference proteome</keyword>
<gene>
    <name evidence="2" type="ORF">EBM89_15315</name>
</gene>
<evidence type="ECO:0000313" key="3">
    <source>
        <dbReference type="Proteomes" id="UP000269289"/>
    </source>
</evidence>
<reference evidence="2 3" key="1">
    <citation type="submission" date="2018-10" db="EMBL/GenBank/DDBJ databases">
        <title>Isolation, diversity and antifungal activity of actinobacteria from wheat.</title>
        <authorList>
            <person name="Han C."/>
        </authorList>
    </citation>
    <scope>NUCLEOTIDE SEQUENCE [LARGE SCALE GENOMIC DNA]</scope>
    <source>
        <strain evidence="2 3">NEAU-YY56</strain>
    </source>
</reference>
<feature type="transmembrane region" description="Helical" evidence="1">
    <location>
        <begin position="55"/>
        <end position="74"/>
    </location>
</feature>
<keyword evidence="1" id="KW-0812">Transmembrane</keyword>
<proteinExistence type="predicted"/>
<keyword evidence="1" id="KW-1133">Transmembrane helix</keyword>
<feature type="transmembrane region" description="Helical" evidence="1">
    <location>
        <begin position="28"/>
        <end position="49"/>
    </location>
</feature>
<dbReference type="RefSeq" id="WP_122150427.1">
    <property type="nucleotide sequence ID" value="NZ_RFFI01000095.1"/>
</dbReference>
<protein>
    <submittedName>
        <fullName evidence="2">DUF2530 domain-containing protein</fullName>
    </submittedName>
</protein>
<evidence type="ECO:0000313" key="2">
    <source>
        <dbReference type="EMBL" id="RMI06769.1"/>
    </source>
</evidence>
<dbReference type="Proteomes" id="UP000269289">
    <property type="component" value="Unassembled WGS sequence"/>
</dbReference>
<accession>A0A3M2J061</accession>
<sequence>MPSFIHLALRPERRKAAPDPVPVSLRPVFLAGIGVWAVALVVAVVLWLTGAVGPHGVWTCVVGAVLGVAGLIWTKQRPGR</sequence>
<dbReference type="AlphaFoldDB" id="A0A3M2J061"/>
<evidence type="ECO:0000256" key="1">
    <source>
        <dbReference type="SAM" id="Phobius"/>
    </source>
</evidence>
<keyword evidence="1" id="KW-0472">Membrane</keyword>
<comment type="caution">
    <text evidence="2">The sequence shown here is derived from an EMBL/GenBank/DDBJ whole genome shotgun (WGS) entry which is preliminary data.</text>
</comment>
<organism evidence="2 3">
    <name type="scientific">Cellulomonas triticagri</name>
    <dbReference type="NCBI Taxonomy" id="2483352"/>
    <lineage>
        <taxon>Bacteria</taxon>
        <taxon>Bacillati</taxon>
        <taxon>Actinomycetota</taxon>
        <taxon>Actinomycetes</taxon>
        <taxon>Micrococcales</taxon>
        <taxon>Cellulomonadaceae</taxon>
        <taxon>Cellulomonas</taxon>
    </lineage>
</organism>
<dbReference type="EMBL" id="RFFI01000095">
    <property type="protein sequence ID" value="RMI06769.1"/>
    <property type="molecule type" value="Genomic_DNA"/>
</dbReference>
<name>A0A3M2J061_9CELL</name>